<name>A0A645H9A3_9ZZZZ</name>
<accession>A0A645H9A3</accession>
<proteinExistence type="predicted"/>
<sequence length="112" mass="12060">MGQKGLSLPCALVYDTAEPAAAVLVKIAQRQADNVVQRLAAHIARCSESCQVRTHQGCKIDNDSCQGKSHGQPAIVAQVLSLPHVGQHRENFPHHLPDADKGHEDQNRADPG</sequence>
<organism evidence="2">
    <name type="scientific">bioreactor metagenome</name>
    <dbReference type="NCBI Taxonomy" id="1076179"/>
    <lineage>
        <taxon>unclassified sequences</taxon>
        <taxon>metagenomes</taxon>
        <taxon>ecological metagenomes</taxon>
    </lineage>
</organism>
<protein>
    <submittedName>
        <fullName evidence="2">Uncharacterized protein</fullName>
    </submittedName>
</protein>
<comment type="caution">
    <text evidence="2">The sequence shown here is derived from an EMBL/GenBank/DDBJ whole genome shotgun (WGS) entry which is preliminary data.</text>
</comment>
<dbReference type="AlphaFoldDB" id="A0A645H9A3"/>
<gene>
    <name evidence="2" type="ORF">SDC9_183073</name>
</gene>
<evidence type="ECO:0000256" key="1">
    <source>
        <dbReference type="SAM" id="MobiDB-lite"/>
    </source>
</evidence>
<reference evidence="2" key="1">
    <citation type="submission" date="2019-08" db="EMBL/GenBank/DDBJ databases">
        <authorList>
            <person name="Kucharzyk K."/>
            <person name="Murdoch R.W."/>
            <person name="Higgins S."/>
            <person name="Loffler F."/>
        </authorList>
    </citation>
    <scope>NUCLEOTIDE SEQUENCE</scope>
</reference>
<feature type="compositionally biased region" description="Basic and acidic residues" evidence="1">
    <location>
        <begin position="87"/>
        <end position="112"/>
    </location>
</feature>
<evidence type="ECO:0000313" key="2">
    <source>
        <dbReference type="EMBL" id="MPN35575.1"/>
    </source>
</evidence>
<dbReference type="EMBL" id="VSSQ01089247">
    <property type="protein sequence ID" value="MPN35575.1"/>
    <property type="molecule type" value="Genomic_DNA"/>
</dbReference>
<feature type="region of interest" description="Disordered" evidence="1">
    <location>
        <begin position="86"/>
        <end position="112"/>
    </location>
</feature>